<dbReference type="SUPFAM" id="SSF54909">
    <property type="entry name" value="Dimeric alpha+beta barrel"/>
    <property type="match status" value="1"/>
</dbReference>
<dbReference type="InterPro" id="IPR050744">
    <property type="entry name" value="AI-2_Isomerase_LsrG"/>
</dbReference>
<evidence type="ECO:0000259" key="1">
    <source>
        <dbReference type="PROSITE" id="PS51725"/>
    </source>
</evidence>
<dbReference type="Proteomes" id="UP000326554">
    <property type="component" value="Unassembled WGS sequence"/>
</dbReference>
<dbReference type="PANTHER" id="PTHR33336">
    <property type="entry name" value="QUINOL MONOOXYGENASE YGIN-RELATED"/>
    <property type="match status" value="1"/>
</dbReference>
<protein>
    <submittedName>
        <fullName evidence="2">Antibiotic biosynthesis monooxygenase</fullName>
    </submittedName>
</protein>
<comment type="caution">
    <text evidence="2">The sequence shown here is derived from an EMBL/GenBank/DDBJ whole genome shotgun (WGS) entry which is preliminary data.</text>
</comment>
<organism evidence="2 3">
    <name type="scientific">Histidinibacterium aquaticum</name>
    <dbReference type="NCBI Taxonomy" id="2613962"/>
    <lineage>
        <taxon>Bacteria</taxon>
        <taxon>Pseudomonadati</taxon>
        <taxon>Pseudomonadota</taxon>
        <taxon>Alphaproteobacteria</taxon>
        <taxon>Rhodobacterales</taxon>
        <taxon>Paracoccaceae</taxon>
        <taxon>Histidinibacterium</taxon>
    </lineage>
</organism>
<dbReference type="EMBL" id="VYQE01000001">
    <property type="protein sequence ID" value="KAA9009897.1"/>
    <property type="molecule type" value="Genomic_DNA"/>
</dbReference>
<gene>
    <name evidence="2" type="ORF">F3S47_01110</name>
</gene>
<accession>A0A5J5GPA9</accession>
<dbReference type="AlphaFoldDB" id="A0A5J5GPA9"/>
<dbReference type="InterPro" id="IPR007138">
    <property type="entry name" value="ABM_dom"/>
</dbReference>
<dbReference type="Gene3D" id="3.30.70.100">
    <property type="match status" value="1"/>
</dbReference>
<dbReference type="PANTHER" id="PTHR33336:SF3">
    <property type="entry name" value="ABM DOMAIN-CONTAINING PROTEIN"/>
    <property type="match status" value="1"/>
</dbReference>
<dbReference type="RefSeq" id="WP_150443382.1">
    <property type="nucleotide sequence ID" value="NZ_VYQE01000001.1"/>
</dbReference>
<reference evidence="2 3" key="1">
    <citation type="submission" date="2019-09" db="EMBL/GenBank/DDBJ databases">
        <authorList>
            <person name="Park J.-S."/>
            <person name="Choi H.-J."/>
        </authorList>
    </citation>
    <scope>NUCLEOTIDE SEQUENCE [LARGE SCALE GENOMIC DNA]</scope>
    <source>
        <strain evidence="2 3">176SS1-4</strain>
    </source>
</reference>
<proteinExistence type="predicted"/>
<dbReference type="InterPro" id="IPR011008">
    <property type="entry name" value="Dimeric_a/b-barrel"/>
</dbReference>
<dbReference type="Pfam" id="PF03992">
    <property type="entry name" value="ABM"/>
    <property type="match status" value="1"/>
</dbReference>
<keyword evidence="2" id="KW-0560">Oxidoreductase</keyword>
<sequence>MPLTIVADIHAEPGRADRLLERLQMLVAPTRAEAGCLAYDLHRDDTDPDHFLFYETWETREHWLAHMESDHIKAHGPATEGLVARADVWEMSKLD</sequence>
<feature type="domain" description="ABM" evidence="1">
    <location>
        <begin position="3"/>
        <end position="95"/>
    </location>
</feature>
<evidence type="ECO:0000313" key="2">
    <source>
        <dbReference type="EMBL" id="KAA9009897.1"/>
    </source>
</evidence>
<dbReference type="PROSITE" id="PS51725">
    <property type="entry name" value="ABM"/>
    <property type="match status" value="1"/>
</dbReference>
<keyword evidence="2" id="KW-0503">Monooxygenase</keyword>
<evidence type="ECO:0000313" key="3">
    <source>
        <dbReference type="Proteomes" id="UP000326554"/>
    </source>
</evidence>
<keyword evidence="3" id="KW-1185">Reference proteome</keyword>
<dbReference type="GO" id="GO:0004497">
    <property type="term" value="F:monooxygenase activity"/>
    <property type="evidence" value="ECO:0007669"/>
    <property type="project" value="UniProtKB-KW"/>
</dbReference>
<name>A0A5J5GPA9_9RHOB</name>